<feature type="non-terminal residue" evidence="1">
    <location>
        <position position="78"/>
    </location>
</feature>
<feature type="non-terminal residue" evidence="1">
    <location>
        <position position="1"/>
    </location>
</feature>
<sequence>THPSFTILYLLKKKICRVMLMATLFPLIKTKTMLPMPNGKSKMHKESIVRITQLNGFNLSTTLLPLTRIVSPSLIFTL</sequence>
<evidence type="ECO:0000313" key="1">
    <source>
        <dbReference type="EMBL" id="RDX85724.1"/>
    </source>
</evidence>
<accession>A0A371G597</accession>
<proteinExistence type="predicted"/>
<evidence type="ECO:0000313" key="2">
    <source>
        <dbReference type="Proteomes" id="UP000257109"/>
    </source>
</evidence>
<gene>
    <name evidence="1" type="ORF">CR513_33056</name>
</gene>
<organism evidence="1 2">
    <name type="scientific">Mucuna pruriens</name>
    <name type="common">Velvet bean</name>
    <name type="synonym">Dolichos pruriens</name>
    <dbReference type="NCBI Taxonomy" id="157652"/>
    <lineage>
        <taxon>Eukaryota</taxon>
        <taxon>Viridiplantae</taxon>
        <taxon>Streptophyta</taxon>
        <taxon>Embryophyta</taxon>
        <taxon>Tracheophyta</taxon>
        <taxon>Spermatophyta</taxon>
        <taxon>Magnoliopsida</taxon>
        <taxon>eudicotyledons</taxon>
        <taxon>Gunneridae</taxon>
        <taxon>Pentapetalae</taxon>
        <taxon>rosids</taxon>
        <taxon>fabids</taxon>
        <taxon>Fabales</taxon>
        <taxon>Fabaceae</taxon>
        <taxon>Papilionoideae</taxon>
        <taxon>50 kb inversion clade</taxon>
        <taxon>NPAAA clade</taxon>
        <taxon>indigoferoid/millettioid clade</taxon>
        <taxon>Phaseoleae</taxon>
        <taxon>Mucuna</taxon>
    </lineage>
</organism>
<reference evidence="1" key="1">
    <citation type="submission" date="2018-05" db="EMBL/GenBank/DDBJ databases">
        <title>Draft genome of Mucuna pruriens seed.</title>
        <authorList>
            <person name="Nnadi N.E."/>
            <person name="Vos R."/>
            <person name="Hasami M.H."/>
            <person name="Devisetty U.K."/>
            <person name="Aguiy J.C."/>
        </authorList>
    </citation>
    <scope>NUCLEOTIDE SEQUENCE [LARGE SCALE GENOMIC DNA]</scope>
    <source>
        <strain evidence="1">JCA_2017</strain>
    </source>
</reference>
<keyword evidence="2" id="KW-1185">Reference proteome</keyword>
<dbReference type="AlphaFoldDB" id="A0A371G597"/>
<protein>
    <submittedName>
        <fullName evidence="1">Uncharacterized protein</fullName>
    </submittedName>
</protein>
<comment type="caution">
    <text evidence="1">The sequence shown here is derived from an EMBL/GenBank/DDBJ whole genome shotgun (WGS) entry which is preliminary data.</text>
</comment>
<name>A0A371G597_MUCPR</name>
<dbReference type="Proteomes" id="UP000257109">
    <property type="component" value="Unassembled WGS sequence"/>
</dbReference>
<dbReference type="EMBL" id="QJKJ01006719">
    <property type="protein sequence ID" value="RDX85724.1"/>
    <property type="molecule type" value="Genomic_DNA"/>
</dbReference>